<dbReference type="Pfam" id="PF12864">
    <property type="entry name" value="DUF3822"/>
    <property type="match status" value="1"/>
</dbReference>
<accession>A0A1M4YSA4</accession>
<dbReference type="Gene3D" id="3.30.420.250">
    <property type="match status" value="1"/>
</dbReference>
<dbReference type="AlphaFoldDB" id="A0A1M4YSA4"/>
<dbReference type="InterPro" id="IPR024213">
    <property type="entry name" value="DUF3822"/>
</dbReference>
<dbReference type="CDD" id="cd24013">
    <property type="entry name" value="ASKHA_ATPase_BT3980-like"/>
    <property type="match status" value="1"/>
</dbReference>
<name>A0A1M4YSA4_9BACT</name>
<dbReference type="Proteomes" id="UP000184048">
    <property type="component" value="Unassembled WGS sequence"/>
</dbReference>
<evidence type="ECO:0000313" key="2">
    <source>
        <dbReference type="Proteomes" id="UP000184048"/>
    </source>
</evidence>
<dbReference type="Gene3D" id="3.30.420.260">
    <property type="match status" value="1"/>
</dbReference>
<protein>
    <recommendedName>
        <fullName evidence="3">DUF3822 domain-containing protein</fullName>
    </recommendedName>
</protein>
<reference evidence="1 2" key="1">
    <citation type="submission" date="2016-11" db="EMBL/GenBank/DDBJ databases">
        <authorList>
            <person name="Jaros S."/>
            <person name="Januszkiewicz K."/>
            <person name="Wedrychowicz H."/>
        </authorList>
    </citation>
    <scope>NUCLEOTIDE SEQUENCE [LARGE SCALE GENOMIC DNA]</scope>
    <source>
        <strain evidence="1 2">DSM 18119</strain>
    </source>
</reference>
<dbReference type="STRING" id="1121884.SAMN02745131_01744"/>
<gene>
    <name evidence="1" type="ORF">SAMN02745131_01744</name>
</gene>
<evidence type="ECO:0008006" key="3">
    <source>
        <dbReference type="Google" id="ProtNLM"/>
    </source>
</evidence>
<proteinExistence type="predicted"/>
<sequence>MQQIKIVKTLFHIGTDEYQEDNAVLLLEIGADHINYSWYQDVSNALVELKYCSIDEFELKSALESILEETKKSNPVRVFICSAFPSSFLTPLKYTSKADALLQLTYDAPAQAFFRDNINDWQLVNSYSLAEDIYAMINEVYPEAQYLHEYTPALKNSSASGGEDKIFIHFTTQFFRILVKKGAHIELVQTYAYKTPLDVVYYLLKIVAELGVDQAEVSVYLSGLIEEASALFIEIRNYFLHISFYTNTTVSLPENDLPGHFFASTSNLAVCV</sequence>
<evidence type="ECO:0000313" key="1">
    <source>
        <dbReference type="EMBL" id="SHF08684.1"/>
    </source>
</evidence>
<keyword evidence="2" id="KW-1185">Reference proteome</keyword>
<organism evidence="1 2">
    <name type="scientific">Flavisolibacter ginsengisoli DSM 18119</name>
    <dbReference type="NCBI Taxonomy" id="1121884"/>
    <lineage>
        <taxon>Bacteria</taxon>
        <taxon>Pseudomonadati</taxon>
        <taxon>Bacteroidota</taxon>
        <taxon>Chitinophagia</taxon>
        <taxon>Chitinophagales</taxon>
        <taxon>Chitinophagaceae</taxon>
        <taxon>Flavisolibacter</taxon>
    </lineage>
</organism>
<dbReference type="EMBL" id="FQUU01000006">
    <property type="protein sequence ID" value="SHF08684.1"/>
    <property type="molecule type" value="Genomic_DNA"/>
</dbReference>